<accession>A0A1Y2FFM9</accession>
<dbReference type="AlphaFoldDB" id="A0A1Y2FFM9"/>
<keyword evidence="5" id="KW-0732">Signal</keyword>
<evidence type="ECO:0000259" key="7">
    <source>
        <dbReference type="PROSITE" id="PS51764"/>
    </source>
</evidence>
<feature type="active site" description="Nucleophile" evidence="4">
    <location>
        <position position="270"/>
    </location>
</feature>
<dbReference type="Proteomes" id="UP000193920">
    <property type="component" value="Unassembled WGS sequence"/>
</dbReference>
<dbReference type="InterPro" id="IPR001763">
    <property type="entry name" value="Rhodanese-like_dom"/>
</dbReference>
<dbReference type="Pfam" id="PF02013">
    <property type="entry name" value="CBM_10"/>
    <property type="match status" value="1"/>
</dbReference>
<dbReference type="InterPro" id="IPR017853">
    <property type="entry name" value="GH"/>
</dbReference>
<dbReference type="OrthoDB" id="2132508at2759"/>
<dbReference type="GO" id="GO:0006080">
    <property type="term" value="P:substituted mannan metabolic process"/>
    <property type="evidence" value="ECO:0007669"/>
    <property type="project" value="InterPro"/>
</dbReference>
<evidence type="ECO:0000313" key="8">
    <source>
        <dbReference type="EMBL" id="ORY82758.1"/>
    </source>
</evidence>
<feature type="domain" description="Rhodanese" evidence="6">
    <location>
        <begin position="184"/>
        <end position="198"/>
    </location>
</feature>
<dbReference type="InterPro" id="IPR022790">
    <property type="entry name" value="GH26_dom"/>
</dbReference>
<dbReference type="PANTHER" id="PTHR40079:SF4">
    <property type="entry name" value="GH26 DOMAIN-CONTAINING PROTEIN-RELATED"/>
    <property type="match status" value="1"/>
</dbReference>
<comment type="caution">
    <text evidence="8">The sequence shown here is derived from an EMBL/GenBank/DDBJ whole genome shotgun (WGS) entry which is preliminary data.</text>
</comment>
<dbReference type="PANTHER" id="PTHR40079">
    <property type="entry name" value="MANNAN ENDO-1,4-BETA-MANNOSIDASE E-RELATED"/>
    <property type="match status" value="1"/>
</dbReference>
<dbReference type="Pfam" id="PF02156">
    <property type="entry name" value="Glyco_hydro_26"/>
    <property type="match status" value="1"/>
</dbReference>
<dbReference type="GO" id="GO:0016985">
    <property type="term" value="F:mannan endo-1,4-beta-mannosidase activity"/>
    <property type="evidence" value="ECO:0007669"/>
    <property type="project" value="InterPro"/>
</dbReference>
<dbReference type="EMBL" id="MCOG01000008">
    <property type="protein sequence ID" value="ORY82758.1"/>
    <property type="molecule type" value="Genomic_DNA"/>
</dbReference>
<dbReference type="InterPro" id="IPR000805">
    <property type="entry name" value="Glyco_hydro_26"/>
</dbReference>
<name>A0A1Y2FFM9_9FUNG</name>
<evidence type="ECO:0000313" key="9">
    <source>
        <dbReference type="Proteomes" id="UP000193920"/>
    </source>
</evidence>
<gene>
    <name evidence="8" type="ORF">LY90DRAFT_663934</name>
</gene>
<evidence type="ECO:0000256" key="5">
    <source>
        <dbReference type="SAM" id="SignalP"/>
    </source>
</evidence>
<organism evidence="8 9">
    <name type="scientific">Neocallimastix californiae</name>
    <dbReference type="NCBI Taxonomy" id="1754190"/>
    <lineage>
        <taxon>Eukaryota</taxon>
        <taxon>Fungi</taxon>
        <taxon>Fungi incertae sedis</taxon>
        <taxon>Chytridiomycota</taxon>
        <taxon>Chytridiomycota incertae sedis</taxon>
        <taxon>Neocallimastigomycetes</taxon>
        <taxon>Neocallimastigales</taxon>
        <taxon>Neocallimastigaceae</taxon>
        <taxon>Neocallimastix</taxon>
    </lineage>
</organism>
<evidence type="ECO:0000256" key="2">
    <source>
        <dbReference type="ARBA" id="ARBA00022801"/>
    </source>
</evidence>
<proteinExistence type="inferred from homology"/>
<keyword evidence="3 4" id="KW-0326">Glycosidase</keyword>
<dbReference type="PROSITE" id="PS50206">
    <property type="entry name" value="RHODANESE_3"/>
    <property type="match status" value="1"/>
</dbReference>
<feature type="domain" description="GH26" evidence="7">
    <location>
        <begin position="30"/>
        <end position="325"/>
    </location>
</feature>
<evidence type="ECO:0000256" key="3">
    <source>
        <dbReference type="ARBA" id="ARBA00023295"/>
    </source>
</evidence>
<dbReference type="SUPFAM" id="SSF51445">
    <property type="entry name" value="(Trans)glycosidases"/>
    <property type="match status" value="1"/>
</dbReference>
<sequence length="425" mass="48688">MNIHILISILIFIVQNVYGYDNLTNPNSTSSTKLLYNYLVNNFGKKIISGQVGSAGYLETEEFDYIKKITGKTPAMFNVDFIFESLDHDWKPDDSIADMVLAWWKKYEGKGILHAQWHWNKKGSDGQVSFYTKNVDFDITKALIEGTNEYKSIMADMDYIASQIKILQDKDIPIIWRPLHEASGGWFWWGAKGPEPCVALYKMMYERFTKVHKLNNLIWCWNGGIGNWYPGDEYVDIISEDVYDKHSSFASKYNSLLNQVGNKKIIALSENGSLPDIESCMKERITWSFFCTWNNEYILNNSDNIYNTPEYIKSVYNSNYVITQSDLPSFATKSLDYEVKTVSNGFPTCKSCDVTATGTDGVSLWGWENEKSCKIDKDRCFNLNNKLINNNVSTLNGTMESTGINNSTNMMFTLLLLLLLLIFNQ</sequence>
<reference evidence="8 9" key="1">
    <citation type="submission" date="2016-08" db="EMBL/GenBank/DDBJ databases">
        <title>A Parts List for Fungal Cellulosomes Revealed by Comparative Genomics.</title>
        <authorList>
            <consortium name="DOE Joint Genome Institute"/>
            <person name="Haitjema C.H."/>
            <person name="Gilmore S.P."/>
            <person name="Henske J.K."/>
            <person name="Solomon K.V."/>
            <person name="De Groot R."/>
            <person name="Kuo A."/>
            <person name="Mondo S.J."/>
            <person name="Salamov A.A."/>
            <person name="Labutti K."/>
            <person name="Zhao Z."/>
            <person name="Chiniquy J."/>
            <person name="Barry K."/>
            <person name="Brewer H.M."/>
            <person name="Purvine S.O."/>
            <person name="Wright A.T."/>
            <person name="Boxma B."/>
            <person name="Van Alen T."/>
            <person name="Hackstein J.H."/>
            <person name="Baker S.E."/>
            <person name="Grigoriev I.V."/>
            <person name="O'Malley M.A."/>
        </authorList>
    </citation>
    <scope>NUCLEOTIDE SEQUENCE [LARGE SCALE GENOMIC DNA]</scope>
    <source>
        <strain evidence="8 9">G1</strain>
    </source>
</reference>
<keyword evidence="2 4" id="KW-0378">Hydrolase</keyword>
<protein>
    <submittedName>
        <fullName evidence="8">Uncharacterized protein</fullName>
    </submittedName>
</protein>
<dbReference type="InterPro" id="IPR002883">
    <property type="entry name" value="CBM10/Dockerin_dom"/>
</dbReference>
<feature type="chain" id="PRO_5012417920" evidence="5">
    <location>
        <begin position="20"/>
        <end position="425"/>
    </location>
</feature>
<evidence type="ECO:0000256" key="4">
    <source>
        <dbReference type="PROSITE-ProRule" id="PRU01100"/>
    </source>
</evidence>
<dbReference type="PRINTS" id="PR00739">
    <property type="entry name" value="GLHYDRLASE26"/>
</dbReference>
<evidence type="ECO:0000256" key="1">
    <source>
        <dbReference type="ARBA" id="ARBA00007754"/>
    </source>
</evidence>
<dbReference type="Gene3D" id="3.20.20.80">
    <property type="entry name" value="Glycosidases"/>
    <property type="match status" value="1"/>
</dbReference>
<feature type="signal peptide" evidence="5">
    <location>
        <begin position="1"/>
        <end position="19"/>
    </location>
</feature>
<keyword evidence="9" id="KW-1185">Reference proteome</keyword>
<dbReference type="PROSITE" id="PS51764">
    <property type="entry name" value="GH26"/>
    <property type="match status" value="1"/>
</dbReference>
<feature type="active site" description="Proton donor" evidence="4">
    <location>
        <position position="181"/>
    </location>
</feature>
<comment type="similarity">
    <text evidence="1 4">Belongs to the glycosyl hydrolase 26 family.</text>
</comment>
<evidence type="ECO:0000259" key="6">
    <source>
        <dbReference type="PROSITE" id="PS50206"/>
    </source>
</evidence>